<dbReference type="RefSeq" id="WP_059058685.1">
    <property type="nucleotide sequence ID" value="NZ_LN831303.1"/>
</dbReference>
<feature type="compositionally biased region" description="Basic and acidic residues" evidence="1">
    <location>
        <begin position="25"/>
        <end position="37"/>
    </location>
</feature>
<dbReference type="EMBL" id="LN831303">
    <property type="protein sequence ID" value="CQH64017.1"/>
    <property type="molecule type" value="Genomic_DNA"/>
</dbReference>
<dbReference type="AlphaFoldDB" id="A0A0U5H7S7"/>
<name>A0A0U5H7S7_9EURY</name>
<dbReference type="KEGG" id="hhb:Hhub_4255"/>
<reference evidence="3" key="1">
    <citation type="journal article" date="2016" name="Environ. Microbiol.">
        <title>The complete genome of a viable archaeum isolated from 123-million-year-old rock salt.</title>
        <authorList>
            <person name="Jaakkola S.T."/>
            <person name="Pfeiffer F."/>
            <person name="Ravantti J.J."/>
            <person name="Guo Q."/>
            <person name="Liu Y."/>
            <person name="Chen X."/>
            <person name="Ma H."/>
            <person name="Yang C."/>
            <person name="Oksanen H.M."/>
            <person name="Bamford D.H."/>
        </authorList>
    </citation>
    <scope>NUCLEOTIDE SEQUENCE</scope>
    <source>
        <strain evidence="3">JI20-1</strain>
        <plasmid evidence="3">Plasmid pSTJ001</plasmid>
    </source>
</reference>
<proteinExistence type="predicted"/>
<dbReference type="Proteomes" id="UP000066737">
    <property type="component" value="Plasmid pSTJ001"/>
</dbReference>
<dbReference type="GeneID" id="26660566"/>
<geneLocation type="plasmid" evidence="3">
    <name>pSTJ001</name>
</geneLocation>
<evidence type="ECO:0000256" key="1">
    <source>
        <dbReference type="SAM" id="MobiDB-lite"/>
    </source>
</evidence>
<evidence type="ECO:0000313" key="2">
    <source>
        <dbReference type="EMBL" id="CQH64017.1"/>
    </source>
</evidence>
<keyword evidence="3" id="KW-1185">Reference proteome</keyword>
<gene>
    <name evidence="2" type="ORF">HHUB_4255</name>
</gene>
<dbReference type="OrthoDB" id="202610at2157"/>
<organism evidence="2 3">
    <name type="scientific">Halobacterium hubeiense</name>
    <dbReference type="NCBI Taxonomy" id="1407499"/>
    <lineage>
        <taxon>Archaea</taxon>
        <taxon>Methanobacteriati</taxon>
        <taxon>Methanobacteriota</taxon>
        <taxon>Stenosarchaea group</taxon>
        <taxon>Halobacteria</taxon>
        <taxon>Halobacteriales</taxon>
        <taxon>Halobacteriaceae</taxon>
        <taxon>Halobacterium</taxon>
    </lineage>
</organism>
<evidence type="ECO:0000313" key="3">
    <source>
        <dbReference type="Proteomes" id="UP000066737"/>
    </source>
</evidence>
<sequence length="125" mass="12815">MQRRQFLAATAALAALPQAATADTGRAEEIVEDRSVTDDGTYSVTDCGSVPGGLNNVHVTADMNDGPLEVEGVHEENGWSGVGLRWRSGPIEVGTGLEPDDARDLAARLVVAADAAEGNLGGGDA</sequence>
<accession>A0A0U5H7S7</accession>
<protein>
    <submittedName>
        <fullName evidence="2">Uncharacterized protein</fullName>
    </submittedName>
</protein>
<feature type="region of interest" description="Disordered" evidence="1">
    <location>
        <begin position="18"/>
        <end position="43"/>
    </location>
</feature>